<proteinExistence type="predicted"/>
<keyword evidence="2" id="KW-1185">Reference proteome</keyword>
<comment type="caution">
    <text evidence="1">The sequence shown here is derived from an EMBL/GenBank/DDBJ whole genome shotgun (WGS) entry which is preliminary data.</text>
</comment>
<organism evidence="1 2">
    <name type="scientific">Bauhinia variegata</name>
    <name type="common">Purple orchid tree</name>
    <name type="synonym">Phanera variegata</name>
    <dbReference type="NCBI Taxonomy" id="167791"/>
    <lineage>
        <taxon>Eukaryota</taxon>
        <taxon>Viridiplantae</taxon>
        <taxon>Streptophyta</taxon>
        <taxon>Embryophyta</taxon>
        <taxon>Tracheophyta</taxon>
        <taxon>Spermatophyta</taxon>
        <taxon>Magnoliopsida</taxon>
        <taxon>eudicotyledons</taxon>
        <taxon>Gunneridae</taxon>
        <taxon>Pentapetalae</taxon>
        <taxon>rosids</taxon>
        <taxon>fabids</taxon>
        <taxon>Fabales</taxon>
        <taxon>Fabaceae</taxon>
        <taxon>Cercidoideae</taxon>
        <taxon>Cercideae</taxon>
        <taxon>Bauhiniinae</taxon>
        <taxon>Bauhinia</taxon>
    </lineage>
</organism>
<dbReference type="Proteomes" id="UP000828941">
    <property type="component" value="Chromosome 6"/>
</dbReference>
<gene>
    <name evidence="1" type="ORF">L6164_014104</name>
</gene>
<sequence length="322" mass="36744">MAKENYNSYLLHYCLFLFIAQFGGAGAGAVPLLGGKKLTIGIPDVKGFAKFVDVKLNFSTNQVIHASGYSVEVFNATIKHLSWLGFNVSYEFQALVYKSGNPAGSYYQLLQQLPAQKYDVVVGDITILAKRANYVDFSLPYIESSARMLVRFHRNEDLNMWTFLRPFSWDLWLTIFMASVFIGATIRFVERKVNRNAENEEGSTYPRQLTRISSVLWLPLVQMVLPERESVAKNYSKFVLVVWLMLAFVPMQSYTASLSSILTLDKLQPDYLTINDLKRNGEYVGYPPGSFVRDLIVDSFKFDKSKLKKCDSIEEYRKALDN</sequence>
<protein>
    <submittedName>
        <fullName evidence="1">Uncharacterized protein</fullName>
    </submittedName>
</protein>
<evidence type="ECO:0000313" key="1">
    <source>
        <dbReference type="EMBL" id="KAI4335459.1"/>
    </source>
</evidence>
<dbReference type="EMBL" id="CM039431">
    <property type="protein sequence ID" value="KAI4335459.1"/>
    <property type="molecule type" value="Genomic_DNA"/>
</dbReference>
<name>A0ACB9NGH3_BAUVA</name>
<reference evidence="1 2" key="1">
    <citation type="journal article" date="2022" name="DNA Res.">
        <title>Chromosomal-level genome assembly of the orchid tree Bauhinia variegata (Leguminosae; Cercidoideae) supports the allotetraploid origin hypothesis of Bauhinia.</title>
        <authorList>
            <person name="Zhong Y."/>
            <person name="Chen Y."/>
            <person name="Zheng D."/>
            <person name="Pang J."/>
            <person name="Liu Y."/>
            <person name="Luo S."/>
            <person name="Meng S."/>
            <person name="Qian L."/>
            <person name="Wei D."/>
            <person name="Dai S."/>
            <person name="Zhou R."/>
        </authorList>
    </citation>
    <scope>NUCLEOTIDE SEQUENCE [LARGE SCALE GENOMIC DNA]</scope>
    <source>
        <strain evidence="1">BV-YZ2020</strain>
    </source>
</reference>
<accession>A0ACB9NGH3</accession>
<evidence type="ECO:0000313" key="2">
    <source>
        <dbReference type="Proteomes" id="UP000828941"/>
    </source>
</evidence>